<dbReference type="GO" id="GO:0005737">
    <property type="term" value="C:cytoplasm"/>
    <property type="evidence" value="ECO:0007669"/>
    <property type="project" value="InterPro"/>
</dbReference>
<dbReference type="InterPro" id="IPR013010">
    <property type="entry name" value="Znf_SIAH"/>
</dbReference>
<feature type="compositionally biased region" description="Low complexity" evidence="7">
    <location>
        <begin position="32"/>
        <end position="55"/>
    </location>
</feature>
<dbReference type="Pfam" id="PF21361">
    <property type="entry name" value="Sina_ZnF"/>
    <property type="match status" value="1"/>
</dbReference>
<feature type="compositionally biased region" description="Low complexity" evidence="7">
    <location>
        <begin position="112"/>
        <end position="141"/>
    </location>
</feature>
<dbReference type="PROSITE" id="PS51081">
    <property type="entry name" value="ZF_SIAH"/>
    <property type="match status" value="1"/>
</dbReference>
<dbReference type="PANTHER" id="PTHR45877:SF2">
    <property type="entry name" value="E3 UBIQUITIN-PROTEIN LIGASE SINA-RELATED"/>
    <property type="match status" value="1"/>
</dbReference>
<dbReference type="Proteomes" id="UP001318040">
    <property type="component" value="Chromosome 55"/>
</dbReference>
<comment type="function">
    <text evidence="6">E3 ubiquitin-protein ligase that mediates ubiquitination and subsequent proteasomal degradation of target proteins. E3 ubiquitin ligases accept ubiquitin from an E2 ubiquitin-conjugating enzyme in the form of a thioester and then directly transfers the ubiquitin to targeted substrates.</text>
</comment>
<evidence type="ECO:0000313" key="9">
    <source>
        <dbReference type="Proteomes" id="UP001318040"/>
    </source>
</evidence>
<dbReference type="GO" id="GO:0008270">
    <property type="term" value="F:zinc ion binding"/>
    <property type="evidence" value="ECO:0007669"/>
    <property type="project" value="UniProtKB-KW"/>
</dbReference>
<keyword evidence="9" id="KW-1185">Reference proteome</keyword>
<dbReference type="AlphaFoldDB" id="A0AAJ7UA23"/>
<dbReference type="GO" id="GO:0061630">
    <property type="term" value="F:ubiquitin protein ligase activity"/>
    <property type="evidence" value="ECO:0007669"/>
    <property type="project" value="UniProtKB-EC"/>
</dbReference>
<keyword evidence="3 5" id="KW-0863">Zinc-finger</keyword>
<name>A0AAJ7UA23_PETMA</name>
<dbReference type="RefSeq" id="XP_032831017.1">
    <property type="nucleotide sequence ID" value="XM_032975126.1"/>
</dbReference>
<keyword evidence="4 6" id="KW-0862">Zinc</keyword>
<feature type="region of interest" description="Disordered" evidence="7">
    <location>
        <begin position="1"/>
        <end position="141"/>
    </location>
</feature>
<dbReference type="Pfam" id="PF03145">
    <property type="entry name" value="Sina_TRAF"/>
    <property type="match status" value="1"/>
</dbReference>
<dbReference type="SUPFAM" id="SSF49599">
    <property type="entry name" value="TRAF domain-like"/>
    <property type="match status" value="1"/>
</dbReference>
<keyword evidence="2 6" id="KW-0479">Metal-binding</keyword>
<dbReference type="GO" id="GO:0043161">
    <property type="term" value="P:proteasome-mediated ubiquitin-dependent protein catabolic process"/>
    <property type="evidence" value="ECO:0007669"/>
    <property type="project" value="TreeGrafter"/>
</dbReference>
<dbReference type="PANTHER" id="PTHR45877">
    <property type="entry name" value="E3 UBIQUITIN-PROTEIN LIGASE SIAH2"/>
    <property type="match status" value="1"/>
</dbReference>
<proteinExistence type="inferred from homology"/>
<comment type="domain">
    <text evidence="6">The RING-type zinc finger domain is essential for ubiquitin ligase activity.</text>
</comment>
<dbReference type="EC" id="2.3.2.27" evidence="6"/>
<evidence type="ECO:0000256" key="2">
    <source>
        <dbReference type="ARBA" id="ARBA00022723"/>
    </source>
</evidence>
<evidence type="ECO:0000256" key="6">
    <source>
        <dbReference type="RuleBase" id="RU201113"/>
    </source>
</evidence>
<dbReference type="GO" id="GO:0031624">
    <property type="term" value="F:ubiquitin conjugating enzyme binding"/>
    <property type="evidence" value="ECO:0007669"/>
    <property type="project" value="TreeGrafter"/>
</dbReference>
<evidence type="ECO:0000256" key="7">
    <source>
        <dbReference type="SAM" id="MobiDB-lite"/>
    </source>
</evidence>
<comment type="similarity">
    <text evidence="1 6">Belongs to the SINA (Seven in absentia) family.</text>
</comment>
<feature type="domain" description="SIAH-type" evidence="8">
    <location>
        <begin position="178"/>
        <end position="239"/>
    </location>
</feature>
<evidence type="ECO:0000256" key="5">
    <source>
        <dbReference type="PROSITE-ProRule" id="PRU00455"/>
    </source>
</evidence>
<dbReference type="KEGG" id="pmrn:116954542"/>
<feature type="compositionally biased region" description="Basic residues" evidence="7">
    <location>
        <begin position="1"/>
        <end position="11"/>
    </location>
</feature>
<sequence length="368" mass="39174">MSGGRRWRRRRADGGSSSSAENSISALPYDAPQQQQQPPPQQQQQQPPHSSNNNSCRRHRNLAPQTRFQPWDDRDRPVLGRGTAQSDDLEAMGGVGGAATESGRSGSARFEAAASSPAAGASGASPASASASSATSNPASTAAATSSRSSAASAPASSAAPGLLAVKTFPGFARGNLGLCFSCKFSGTARPLTFSVCHGRPHDNRCVFRPYPCPCPGLTACPWQGSLRGVLPHLAHAHPSVPHLRGTDVLFQATNLERPPPTFWLMVQVCLGHQFLLVLEKRTVSQEVRFATCLLLVGPGHLAPSFTYRVELGSSHHRRLSYEATPRPLRDGVARVIADKDGLFFGQEVARLFAENDSLAIGFSIARY</sequence>
<comment type="pathway">
    <text evidence="6">Protein modification; protein ubiquitination.</text>
</comment>
<dbReference type="InterPro" id="IPR004162">
    <property type="entry name" value="SINA-like_animal"/>
</dbReference>
<evidence type="ECO:0000259" key="8">
    <source>
        <dbReference type="PROSITE" id="PS51081"/>
    </source>
</evidence>
<gene>
    <name evidence="10" type="primary">LOC116954542</name>
</gene>
<reference evidence="10" key="1">
    <citation type="submission" date="2025-08" db="UniProtKB">
        <authorList>
            <consortium name="RefSeq"/>
        </authorList>
    </citation>
    <scope>IDENTIFICATION</scope>
    <source>
        <tissue evidence="10">Sperm</tissue>
    </source>
</reference>
<keyword evidence="6" id="KW-0833">Ubl conjugation pathway</keyword>
<dbReference type="Gene3D" id="2.60.210.10">
    <property type="entry name" value="Apoptosis, Tumor Necrosis Factor Receptor Associated Protein 2, Chain A"/>
    <property type="match status" value="1"/>
</dbReference>
<evidence type="ECO:0000256" key="3">
    <source>
        <dbReference type="ARBA" id="ARBA00022771"/>
    </source>
</evidence>
<organism evidence="9 10">
    <name type="scientific">Petromyzon marinus</name>
    <name type="common">Sea lamprey</name>
    <dbReference type="NCBI Taxonomy" id="7757"/>
    <lineage>
        <taxon>Eukaryota</taxon>
        <taxon>Metazoa</taxon>
        <taxon>Chordata</taxon>
        <taxon>Craniata</taxon>
        <taxon>Vertebrata</taxon>
        <taxon>Cyclostomata</taxon>
        <taxon>Hyperoartia</taxon>
        <taxon>Petromyzontiformes</taxon>
        <taxon>Petromyzontidae</taxon>
        <taxon>Petromyzon</taxon>
    </lineage>
</organism>
<accession>A0AAJ7UA23</accession>
<comment type="domain">
    <text evidence="6">The SBD domain (substrate-binding domain) mediates the interaction with substrate proteins. It is related to the TRAF family.</text>
</comment>
<protein>
    <recommendedName>
        <fullName evidence="6">E3 ubiquitin-protein ligase</fullName>
        <ecNumber evidence="6">2.3.2.27</ecNumber>
    </recommendedName>
</protein>
<evidence type="ECO:0000256" key="4">
    <source>
        <dbReference type="ARBA" id="ARBA00022833"/>
    </source>
</evidence>
<dbReference type="InterPro" id="IPR018121">
    <property type="entry name" value="7-in-absentia-prot_TRAF-dom"/>
</dbReference>
<comment type="catalytic activity">
    <reaction evidence="6">
        <text>S-ubiquitinyl-[E2 ubiquitin-conjugating enzyme]-L-cysteine + [acceptor protein]-L-lysine = [E2 ubiquitin-conjugating enzyme]-L-cysteine + N(6)-ubiquitinyl-[acceptor protein]-L-lysine.</text>
        <dbReference type="EC" id="2.3.2.27"/>
    </reaction>
</comment>
<feature type="compositionally biased region" description="Low complexity" evidence="7">
    <location>
        <begin position="14"/>
        <end position="25"/>
    </location>
</feature>
<dbReference type="Gene3D" id="3.30.160.60">
    <property type="entry name" value="Classic Zinc Finger"/>
    <property type="match status" value="1"/>
</dbReference>
<evidence type="ECO:0000256" key="1">
    <source>
        <dbReference type="ARBA" id="ARBA00009119"/>
    </source>
</evidence>
<dbReference type="InterPro" id="IPR008974">
    <property type="entry name" value="TRAF-like"/>
</dbReference>
<evidence type="ECO:0000313" key="10">
    <source>
        <dbReference type="RefSeq" id="XP_032831017.1"/>
    </source>
</evidence>